<sequence length="139" mass="15580">MRLASRYKSINPISHNENTFAHRNEFHLAVEDKAQILTWSLSKDIGNLIFGVDEVQFDMTLLNVVFDEMISNVDVLCHGMVHGIVRNGNSAASAVEVDTHDCFFEVQLTSLPPRNWQEPDVLFLSSLHPPSSESVKALS</sequence>
<accession>A0ACB8ZRB7</accession>
<keyword evidence="2" id="KW-1185">Reference proteome</keyword>
<reference evidence="1 2" key="2">
    <citation type="journal article" date="2022" name="Mol. Ecol. Resour.">
        <title>The genomes of chicory, endive, great burdock and yacon provide insights into Asteraceae paleo-polyploidization history and plant inulin production.</title>
        <authorList>
            <person name="Fan W."/>
            <person name="Wang S."/>
            <person name="Wang H."/>
            <person name="Wang A."/>
            <person name="Jiang F."/>
            <person name="Liu H."/>
            <person name="Zhao H."/>
            <person name="Xu D."/>
            <person name="Zhang Y."/>
        </authorList>
    </citation>
    <scope>NUCLEOTIDE SEQUENCE [LARGE SCALE GENOMIC DNA]</scope>
    <source>
        <strain evidence="2">cv. Punajuju</strain>
        <tissue evidence="1">Leaves</tissue>
    </source>
</reference>
<evidence type="ECO:0000313" key="1">
    <source>
        <dbReference type="EMBL" id="KAI3700092.1"/>
    </source>
</evidence>
<evidence type="ECO:0000313" key="2">
    <source>
        <dbReference type="Proteomes" id="UP001055811"/>
    </source>
</evidence>
<name>A0ACB8ZRB7_CICIN</name>
<proteinExistence type="predicted"/>
<dbReference type="EMBL" id="CM042016">
    <property type="protein sequence ID" value="KAI3700092.1"/>
    <property type="molecule type" value="Genomic_DNA"/>
</dbReference>
<dbReference type="Proteomes" id="UP001055811">
    <property type="component" value="Linkage Group LG08"/>
</dbReference>
<protein>
    <submittedName>
        <fullName evidence="1">Uncharacterized protein</fullName>
    </submittedName>
</protein>
<comment type="caution">
    <text evidence="1">The sequence shown here is derived from an EMBL/GenBank/DDBJ whole genome shotgun (WGS) entry which is preliminary data.</text>
</comment>
<organism evidence="1 2">
    <name type="scientific">Cichorium intybus</name>
    <name type="common">Chicory</name>
    <dbReference type="NCBI Taxonomy" id="13427"/>
    <lineage>
        <taxon>Eukaryota</taxon>
        <taxon>Viridiplantae</taxon>
        <taxon>Streptophyta</taxon>
        <taxon>Embryophyta</taxon>
        <taxon>Tracheophyta</taxon>
        <taxon>Spermatophyta</taxon>
        <taxon>Magnoliopsida</taxon>
        <taxon>eudicotyledons</taxon>
        <taxon>Gunneridae</taxon>
        <taxon>Pentapetalae</taxon>
        <taxon>asterids</taxon>
        <taxon>campanulids</taxon>
        <taxon>Asterales</taxon>
        <taxon>Asteraceae</taxon>
        <taxon>Cichorioideae</taxon>
        <taxon>Cichorieae</taxon>
        <taxon>Cichoriinae</taxon>
        <taxon>Cichorium</taxon>
    </lineage>
</organism>
<gene>
    <name evidence="1" type="ORF">L2E82_44708</name>
</gene>
<reference evidence="2" key="1">
    <citation type="journal article" date="2022" name="Mol. Ecol. Resour.">
        <title>The genomes of chicory, endive, great burdock and yacon provide insights into Asteraceae palaeo-polyploidization history and plant inulin production.</title>
        <authorList>
            <person name="Fan W."/>
            <person name="Wang S."/>
            <person name="Wang H."/>
            <person name="Wang A."/>
            <person name="Jiang F."/>
            <person name="Liu H."/>
            <person name="Zhao H."/>
            <person name="Xu D."/>
            <person name="Zhang Y."/>
        </authorList>
    </citation>
    <scope>NUCLEOTIDE SEQUENCE [LARGE SCALE GENOMIC DNA]</scope>
    <source>
        <strain evidence="2">cv. Punajuju</strain>
    </source>
</reference>